<reference evidence="1 2" key="1">
    <citation type="submission" date="2016-03" db="EMBL/GenBank/DDBJ databases">
        <title>EvidentialGene: Evidence-directed Construction of Genes on Genomes.</title>
        <authorList>
            <person name="Gilbert D.G."/>
            <person name="Choi J.-H."/>
            <person name="Mockaitis K."/>
            <person name="Colbourne J."/>
            <person name="Pfrender M."/>
        </authorList>
    </citation>
    <scope>NUCLEOTIDE SEQUENCE [LARGE SCALE GENOMIC DNA]</scope>
    <source>
        <strain evidence="1 2">Xinb3</strain>
        <tissue evidence="1">Complete organism</tissue>
    </source>
</reference>
<dbReference type="EMBL" id="LRGB01004956">
    <property type="protein sequence ID" value="KZS02224.1"/>
    <property type="molecule type" value="Genomic_DNA"/>
</dbReference>
<gene>
    <name evidence="1" type="ORF">APZ42_000816</name>
</gene>
<organism evidence="1 2">
    <name type="scientific">Daphnia magna</name>
    <dbReference type="NCBI Taxonomy" id="35525"/>
    <lineage>
        <taxon>Eukaryota</taxon>
        <taxon>Metazoa</taxon>
        <taxon>Ecdysozoa</taxon>
        <taxon>Arthropoda</taxon>
        <taxon>Crustacea</taxon>
        <taxon>Branchiopoda</taxon>
        <taxon>Diplostraca</taxon>
        <taxon>Cladocera</taxon>
        <taxon>Anomopoda</taxon>
        <taxon>Daphniidae</taxon>
        <taxon>Daphnia</taxon>
    </lineage>
</organism>
<sequence>FCCSGDGANAVPHYQKLYSRVNHIWINRKGQPILSAMERPHPEGTTLVIMVASEPGKYDFCKYLAISHSFLVDKQ</sequence>
<name>A0A164JCW6_9CRUS</name>
<accession>A0A164JCW6</accession>
<keyword evidence="2" id="KW-1185">Reference proteome</keyword>
<feature type="non-terminal residue" evidence="1">
    <location>
        <position position="1"/>
    </location>
</feature>
<dbReference type="AlphaFoldDB" id="A0A164JCW6"/>
<comment type="caution">
    <text evidence="1">The sequence shown here is derived from an EMBL/GenBank/DDBJ whole genome shotgun (WGS) entry which is preliminary data.</text>
</comment>
<dbReference type="Proteomes" id="UP000076858">
    <property type="component" value="Unassembled WGS sequence"/>
</dbReference>
<protein>
    <submittedName>
        <fullName evidence="1">Uncharacterized protein</fullName>
    </submittedName>
</protein>
<evidence type="ECO:0000313" key="1">
    <source>
        <dbReference type="EMBL" id="KZS02224.1"/>
    </source>
</evidence>
<evidence type="ECO:0000313" key="2">
    <source>
        <dbReference type="Proteomes" id="UP000076858"/>
    </source>
</evidence>
<proteinExistence type="predicted"/>
<dbReference type="STRING" id="35525.A0A164JCW6"/>